<sequence>MSVEMWRKFRAAVHQLGSVNKVEPEPEKIVDLMNVEGRTRKNEASQIQHYRLYLRARANAMAAFRASQSSSYLPMVDADAAALGKIPELMNQQKFTTRLRAAGIDENSISKLKLDSLYGKDTVRQAN</sequence>
<gene>
    <name evidence="1" type="ORF">M0R45_012616</name>
</gene>
<dbReference type="AlphaFoldDB" id="A0AAW1YES0"/>
<name>A0AAW1YES0_RUBAR</name>
<dbReference type="Gene3D" id="1.10.10.60">
    <property type="entry name" value="Homeodomain-like"/>
    <property type="match status" value="1"/>
</dbReference>
<accession>A0AAW1YES0</accession>
<reference evidence="1 2" key="1">
    <citation type="journal article" date="2023" name="G3 (Bethesda)">
        <title>A chromosome-length genome assembly and annotation of blackberry (Rubus argutus, cv. 'Hillquist').</title>
        <authorList>
            <person name="Bruna T."/>
            <person name="Aryal R."/>
            <person name="Dudchenko O."/>
            <person name="Sargent D.J."/>
            <person name="Mead D."/>
            <person name="Buti M."/>
            <person name="Cavallini A."/>
            <person name="Hytonen T."/>
            <person name="Andres J."/>
            <person name="Pham M."/>
            <person name="Weisz D."/>
            <person name="Mascagni F."/>
            <person name="Usai G."/>
            <person name="Natali L."/>
            <person name="Bassil N."/>
            <person name="Fernandez G.E."/>
            <person name="Lomsadze A."/>
            <person name="Armour M."/>
            <person name="Olukolu B."/>
            <person name="Poorten T."/>
            <person name="Britton C."/>
            <person name="Davik J."/>
            <person name="Ashrafi H."/>
            <person name="Aiden E.L."/>
            <person name="Borodovsky M."/>
            <person name="Worthington M."/>
        </authorList>
    </citation>
    <scope>NUCLEOTIDE SEQUENCE [LARGE SCALE GENOMIC DNA]</scope>
    <source>
        <strain evidence="1">PI 553951</strain>
    </source>
</reference>
<dbReference type="InterPro" id="IPR044841">
    <property type="entry name" value="LUX/BOA-like"/>
</dbReference>
<dbReference type="PANTHER" id="PTHR31442:SF28">
    <property type="entry name" value="TWO-COMPONENT RESPONSE REGULATOR ORR26"/>
    <property type="match status" value="1"/>
</dbReference>
<protein>
    <submittedName>
        <fullName evidence="1">Uncharacterized protein</fullName>
    </submittedName>
</protein>
<evidence type="ECO:0000313" key="2">
    <source>
        <dbReference type="Proteomes" id="UP001457282"/>
    </source>
</evidence>
<dbReference type="Proteomes" id="UP001457282">
    <property type="component" value="Unassembled WGS sequence"/>
</dbReference>
<organism evidence="1 2">
    <name type="scientific">Rubus argutus</name>
    <name type="common">Southern blackberry</name>
    <dbReference type="NCBI Taxonomy" id="59490"/>
    <lineage>
        <taxon>Eukaryota</taxon>
        <taxon>Viridiplantae</taxon>
        <taxon>Streptophyta</taxon>
        <taxon>Embryophyta</taxon>
        <taxon>Tracheophyta</taxon>
        <taxon>Spermatophyta</taxon>
        <taxon>Magnoliopsida</taxon>
        <taxon>eudicotyledons</taxon>
        <taxon>Gunneridae</taxon>
        <taxon>Pentapetalae</taxon>
        <taxon>rosids</taxon>
        <taxon>fabids</taxon>
        <taxon>Rosales</taxon>
        <taxon>Rosaceae</taxon>
        <taxon>Rosoideae</taxon>
        <taxon>Rosoideae incertae sedis</taxon>
        <taxon>Rubus</taxon>
    </lineage>
</organism>
<dbReference type="EMBL" id="JBEDUW010000002">
    <property type="protein sequence ID" value="KAK9947182.1"/>
    <property type="molecule type" value="Genomic_DNA"/>
</dbReference>
<evidence type="ECO:0000313" key="1">
    <source>
        <dbReference type="EMBL" id="KAK9947182.1"/>
    </source>
</evidence>
<dbReference type="GO" id="GO:0003700">
    <property type="term" value="F:DNA-binding transcription factor activity"/>
    <property type="evidence" value="ECO:0007669"/>
    <property type="project" value="InterPro"/>
</dbReference>
<dbReference type="GO" id="GO:0005634">
    <property type="term" value="C:nucleus"/>
    <property type="evidence" value="ECO:0007669"/>
    <property type="project" value="TreeGrafter"/>
</dbReference>
<dbReference type="PANTHER" id="PTHR31442">
    <property type="entry name" value="HOMEODOMAIN-LIKE SUPERFAMILY PROTEIN-RELATED"/>
    <property type="match status" value="1"/>
</dbReference>
<comment type="caution">
    <text evidence="1">The sequence shown here is derived from an EMBL/GenBank/DDBJ whole genome shotgun (WGS) entry which is preliminary data.</text>
</comment>
<proteinExistence type="predicted"/>
<keyword evidence="2" id="KW-1185">Reference proteome</keyword>